<dbReference type="InterPro" id="IPR004358">
    <property type="entry name" value="Sig_transdc_His_kin-like_C"/>
</dbReference>
<dbReference type="Gene3D" id="3.30.565.10">
    <property type="entry name" value="Histidine kinase-like ATPase, C-terminal domain"/>
    <property type="match status" value="1"/>
</dbReference>
<dbReference type="SMART" id="SM00086">
    <property type="entry name" value="PAC"/>
    <property type="match status" value="1"/>
</dbReference>
<name>F7XPA9_METZD</name>
<dbReference type="CDD" id="cd00075">
    <property type="entry name" value="HATPase"/>
    <property type="match status" value="1"/>
</dbReference>
<dbReference type="SUPFAM" id="SSF55874">
    <property type="entry name" value="ATPase domain of HSP90 chaperone/DNA topoisomerase II/histidine kinase"/>
    <property type="match status" value="1"/>
</dbReference>
<dbReference type="HOGENOM" id="CLU_000445_114_71_2"/>
<evidence type="ECO:0000259" key="7">
    <source>
        <dbReference type="PROSITE" id="PS50112"/>
    </source>
</evidence>
<dbReference type="Pfam" id="PF08447">
    <property type="entry name" value="PAS_3"/>
    <property type="match status" value="1"/>
</dbReference>
<evidence type="ECO:0000313" key="9">
    <source>
        <dbReference type="EMBL" id="AEH60236.1"/>
    </source>
</evidence>
<dbReference type="InterPro" id="IPR000014">
    <property type="entry name" value="PAS"/>
</dbReference>
<evidence type="ECO:0000259" key="8">
    <source>
        <dbReference type="PROSITE" id="PS50113"/>
    </source>
</evidence>
<dbReference type="PROSITE" id="PS50112">
    <property type="entry name" value="PAS"/>
    <property type="match status" value="1"/>
</dbReference>
<dbReference type="PANTHER" id="PTHR43304">
    <property type="entry name" value="PHYTOCHROME-LIKE PROTEIN CPH1"/>
    <property type="match status" value="1"/>
</dbReference>
<sequence>MKDPSIGEEIEIILNSSPAIIFLWKAREDWPVDFVTDNIIQFGYSKNEFLSGKLNYADIVHPDDVDRVKKELYRYSREGKYKGFTQEYRIITKFGDIRWVDERTLMRRSSKGKITHYQGIIFDVTERKKNEALIRLNEARLETLLELNQMSSYSIHEIIDFALEEAIKLTQSKIGYLAFLNSAENTLTMHSWSQRAMKECEISSKQHLYPLEETGLWGEAVRRREAVITNDYESSPLKRGYPEGHVRIIRHMNVPIFDGQKIVALAGVGNKEEDYDQTDVKQLKLLMEGMWKIIQRKEMEDSLKLFSREFEKTNNELKSINSIKKEFIEDKEYLFSIDCDDNIIDRETLNSINKQQNRTMQIAIRNSEKLKSIVDSMLYMSSEKAGKIKYEKSRVNITDIINDAILNVILRIDEKNINIEQDIPYGIPSIEGDKSKLTDSFSRIIEGSIHFTPPNGNISIDVTDNESCIYVRIKDDGAGIPEPLASTIFVRFYELDDQVFDTYWYEHYEELKSNFYISKNIIEAHDGKIWVESEEGKGTTVHVKLPKEESG</sequence>
<dbReference type="Gene3D" id="3.30.450.40">
    <property type="match status" value="1"/>
</dbReference>
<dbReference type="STRING" id="679901.Mzhil_0360"/>
<dbReference type="GeneID" id="10821965"/>
<dbReference type="EMBL" id="CP002101">
    <property type="protein sequence ID" value="AEH60236.1"/>
    <property type="molecule type" value="Genomic_DNA"/>
</dbReference>
<evidence type="ECO:0000256" key="2">
    <source>
        <dbReference type="ARBA" id="ARBA00012438"/>
    </source>
</evidence>
<feature type="domain" description="PAC" evidence="8">
    <location>
        <begin position="84"/>
        <end position="136"/>
    </location>
</feature>
<dbReference type="EC" id="2.7.13.3" evidence="2"/>
<dbReference type="OrthoDB" id="8127at2157"/>
<keyword evidence="4" id="KW-0808">Transferase</keyword>
<dbReference type="GO" id="GO:0004673">
    <property type="term" value="F:protein histidine kinase activity"/>
    <property type="evidence" value="ECO:0007669"/>
    <property type="project" value="UniProtKB-EC"/>
</dbReference>
<dbReference type="AlphaFoldDB" id="F7XPA9"/>
<feature type="domain" description="PAS" evidence="7">
    <location>
        <begin position="42"/>
        <end position="79"/>
    </location>
</feature>
<dbReference type="InterPro" id="IPR003594">
    <property type="entry name" value="HATPase_dom"/>
</dbReference>
<dbReference type="PANTHER" id="PTHR43304:SF1">
    <property type="entry name" value="PAC DOMAIN-CONTAINING PROTEIN"/>
    <property type="match status" value="1"/>
</dbReference>
<dbReference type="SMART" id="SM00065">
    <property type="entry name" value="GAF"/>
    <property type="match status" value="1"/>
</dbReference>
<dbReference type="NCBIfam" id="TIGR00229">
    <property type="entry name" value="sensory_box"/>
    <property type="match status" value="1"/>
</dbReference>
<dbReference type="PRINTS" id="PR00344">
    <property type="entry name" value="BCTRLSENSOR"/>
</dbReference>
<dbReference type="InterPro" id="IPR003018">
    <property type="entry name" value="GAF"/>
</dbReference>
<gene>
    <name evidence="9" type="ordered locus">Mzhil_0360</name>
</gene>
<dbReference type="InterPro" id="IPR000700">
    <property type="entry name" value="PAS-assoc_C"/>
</dbReference>
<dbReference type="InterPro" id="IPR029016">
    <property type="entry name" value="GAF-like_dom_sf"/>
</dbReference>
<dbReference type="Proteomes" id="UP000006622">
    <property type="component" value="Chromosome"/>
</dbReference>
<evidence type="ECO:0000256" key="1">
    <source>
        <dbReference type="ARBA" id="ARBA00000085"/>
    </source>
</evidence>
<dbReference type="SMART" id="SM00387">
    <property type="entry name" value="HATPase_c"/>
    <property type="match status" value="1"/>
</dbReference>
<evidence type="ECO:0000313" key="10">
    <source>
        <dbReference type="Proteomes" id="UP000006622"/>
    </source>
</evidence>
<protein>
    <recommendedName>
        <fullName evidence="2">histidine kinase</fullName>
        <ecNumber evidence="2">2.7.13.3</ecNumber>
    </recommendedName>
</protein>
<accession>F7XPA9</accession>
<evidence type="ECO:0000256" key="5">
    <source>
        <dbReference type="ARBA" id="ARBA00022777"/>
    </source>
</evidence>
<dbReference type="InterPro" id="IPR005467">
    <property type="entry name" value="His_kinase_dom"/>
</dbReference>
<dbReference type="Gene3D" id="3.30.450.20">
    <property type="entry name" value="PAS domain"/>
    <property type="match status" value="1"/>
</dbReference>
<dbReference type="InterPro" id="IPR036890">
    <property type="entry name" value="HATPase_C_sf"/>
</dbReference>
<dbReference type="InterPro" id="IPR052162">
    <property type="entry name" value="Sensor_kinase/Photoreceptor"/>
</dbReference>
<dbReference type="InterPro" id="IPR035965">
    <property type="entry name" value="PAS-like_dom_sf"/>
</dbReference>
<evidence type="ECO:0000259" key="6">
    <source>
        <dbReference type="PROSITE" id="PS50109"/>
    </source>
</evidence>
<keyword evidence="10" id="KW-1185">Reference proteome</keyword>
<dbReference type="RefSeq" id="WP_013897675.1">
    <property type="nucleotide sequence ID" value="NC_015676.1"/>
</dbReference>
<dbReference type="CDD" id="cd00130">
    <property type="entry name" value="PAS"/>
    <property type="match status" value="1"/>
</dbReference>
<dbReference type="PROSITE" id="PS50113">
    <property type="entry name" value="PAC"/>
    <property type="match status" value="1"/>
</dbReference>
<dbReference type="KEGG" id="mzh:Mzhil_0360"/>
<comment type="catalytic activity">
    <reaction evidence="1">
        <text>ATP + protein L-histidine = ADP + protein N-phospho-L-histidine.</text>
        <dbReference type="EC" id="2.7.13.3"/>
    </reaction>
</comment>
<evidence type="ECO:0000256" key="4">
    <source>
        <dbReference type="ARBA" id="ARBA00022679"/>
    </source>
</evidence>
<keyword evidence="3" id="KW-0597">Phosphoprotein</keyword>
<keyword evidence="5 9" id="KW-0418">Kinase</keyword>
<dbReference type="InterPro" id="IPR001610">
    <property type="entry name" value="PAC"/>
</dbReference>
<dbReference type="Pfam" id="PF02518">
    <property type="entry name" value="HATPase_c"/>
    <property type="match status" value="1"/>
</dbReference>
<reference evidence="9 10" key="1">
    <citation type="submission" date="2010-07" db="EMBL/GenBank/DDBJ databases">
        <title>The complete genome of Methanosalsum zhilinae DSM 4017.</title>
        <authorList>
            <consortium name="US DOE Joint Genome Institute (JGI-PGF)"/>
            <person name="Lucas S."/>
            <person name="Copeland A."/>
            <person name="Lapidus A."/>
            <person name="Glavina del Rio T."/>
            <person name="Dalin E."/>
            <person name="Tice H."/>
            <person name="Bruce D."/>
            <person name="Goodwin L."/>
            <person name="Pitluck S."/>
            <person name="Kyrpides N."/>
            <person name="Mavromatis K."/>
            <person name="Ovchinnikova G."/>
            <person name="Daligault H."/>
            <person name="Detter J.C."/>
            <person name="Han C."/>
            <person name="Tapia R."/>
            <person name="Larimer F."/>
            <person name="Land M."/>
            <person name="Hauser L."/>
            <person name="Markowitz V."/>
            <person name="Cheng J.-F."/>
            <person name="Hugenholtz P."/>
            <person name="Woyke T."/>
            <person name="Wu D."/>
            <person name="Spring S."/>
            <person name="Schueler E."/>
            <person name="Brambilla E."/>
            <person name="Klenk H.-P."/>
            <person name="Eisen J.A."/>
        </authorList>
    </citation>
    <scope>NUCLEOTIDE SEQUENCE [LARGE SCALE GENOMIC DNA]</scope>
    <source>
        <strain evidence="10">DSM 4017 / NBRC 107636 / OCM 62 / WeN5</strain>
    </source>
</reference>
<evidence type="ECO:0000256" key="3">
    <source>
        <dbReference type="ARBA" id="ARBA00022553"/>
    </source>
</evidence>
<dbReference type="InterPro" id="IPR013655">
    <property type="entry name" value="PAS_fold_3"/>
</dbReference>
<dbReference type="Pfam" id="PF13185">
    <property type="entry name" value="GAF_2"/>
    <property type="match status" value="1"/>
</dbReference>
<dbReference type="SUPFAM" id="SSF55785">
    <property type="entry name" value="PYP-like sensor domain (PAS domain)"/>
    <property type="match status" value="1"/>
</dbReference>
<proteinExistence type="predicted"/>
<organism evidence="9 10">
    <name type="scientific">Methanosalsum zhilinae (strain DSM 4017 / NBRC 107636 / OCM 62 / WeN5)</name>
    <name type="common">Methanohalophilus zhilinae</name>
    <dbReference type="NCBI Taxonomy" id="679901"/>
    <lineage>
        <taxon>Archaea</taxon>
        <taxon>Methanobacteriati</taxon>
        <taxon>Methanobacteriota</taxon>
        <taxon>Stenosarchaea group</taxon>
        <taxon>Methanomicrobia</taxon>
        <taxon>Methanosarcinales</taxon>
        <taxon>Methanosarcinaceae</taxon>
        <taxon>Methanosalsum</taxon>
    </lineage>
</organism>
<feature type="domain" description="Histidine kinase" evidence="6">
    <location>
        <begin position="353"/>
        <end position="549"/>
    </location>
</feature>
<dbReference type="PROSITE" id="PS50109">
    <property type="entry name" value="HIS_KIN"/>
    <property type="match status" value="1"/>
</dbReference>
<dbReference type="SUPFAM" id="SSF55781">
    <property type="entry name" value="GAF domain-like"/>
    <property type="match status" value="1"/>
</dbReference>